<dbReference type="AlphaFoldDB" id="A0A2I0I1B3"/>
<evidence type="ECO:0000313" key="1">
    <source>
        <dbReference type="EMBL" id="PKI37764.1"/>
    </source>
</evidence>
<organism evidence="1 2">
    <name type="scientific">Punica granatum</name>
    <name type="common">Pomegranate</name>
    <dbReference type="NCBI Taxonomy" id="22663"/>
    <lineage>
        <taxon>Eukaryota</taxon>
        <taxon>Viridiplantae</taxon>
        <taxon>Streptophyta</taxon>
        <taxon>Embryophyta</taxon>
        <taxon>Tracheophyta</taxon>
        <taxon>Spermatophyta</taxon>
        <taxon>Magnoliopsida</taxon>
        <taxon>eudicotyledons</taxon>
        <taxon>Gunneridae</taxon>
        <taxon>Pentapetalae</taxon>
        <taxon>rosids</taxon>
        <taxon>malvids</taxon>
        <taxon>Myrtales</taxon>
        <taxon>Lythraceae</taxon>
        <taxon>Punica</taxon>
    </lineage>
</organism>
<dbReference type="Proteomes" id="UP000233551">
    <property type="component" value="Unassembled WGS sequence"/>
</dbReference>
<reference evidence="1 2" key="1">
    <citation type="submission" date="2017-11" db="EMBL/GenBank/DDBJ databases">
        <title>De-novo sequencing of pomegranate (Punica granatum L.) genome.</title>
        <authorList>
            <person name="Akparov Z."/>
            <person name="Amiraslanov A."/>
            <person name="Hajiyeva S."/>
            <person name="Abbasov M."/>
            <person name="Kaur K."/>
            <person name="Hamwieh A."/>
            <person name="Solovyev V."/>
            <person name="Salamov A."/>
            <person name="Braich B."/>
            <person name="Kosarev P."/>
            <person name="Mahmoud A."/>
            <person name="Hajiyev E."/>
            <person name="Babayeva S."/>
            <person name="Izzatullayeva V."/>
            <person name="Mammadov A."/>
            <person name="Mammadov A."/>
            <person name="Sharifova S."/>
            <person name="Ojaghi J."/>
            <person name="Eynullazada K."/>
            <person name="Bayramov B."/>
            <person name="Abdulazimova A."/>
            <person name="Shahmuradov I."/>
        </authorList>
    </citation>
    <scope>NUCLEOTIDE SEQUENCE [LARGE SCALE GENOMIC DNA]</scope>
    <source>
        <strain evidence="2">cv. AG2017</strain>
        <tissue evidence="1">Leaf</tissue>
    </source>
</reference>
<name>A0A2I0I1B3_PUNGR</name>
<keyword evidence="2" id="KW-1185">Reference proteome</keyword>
<accession>A0A2I0I1B3</accession>
<dbReference type="EMBL" id="PGOL01004324">
    <property type="protein sequence ID" value="PKI37764.1"/>
    <property type="molecule type" value="Genomic_DNA"/>
</dbReference>
<comment type="caution">
    <text evidence="1">The sequence shown here is derived from an EMBL/GenBank/DDBJ whole genome shotgun (WGS) entry which is preliminary data.</text>
</comment>
<proteinExistence type="predicted"/>
<sequence>EMMLGPSNSVAIAMPGSRAATMLAHHPPEFGEAVISHLVFNWGHQQILPPSAAYLEIDESSETFDPYDQI</sequence>
<gene>
    <name evidence="1" type="ORF">CRG98_041845</name>
</gene>
<evidence type="ECO:0000313" key="2">
    <source>
        <dbReference type="Proteomes" id="UP000233551"/>
    </source>
</evidence>
<feature type="non-terminal residue" evidence="1">
    <location>
        <position position="1"/>
    </location>
</feature>
<protein>
    <submittedName>
        <fullName evidence="1">Uncharacterized protein</fullName>
    </submittedName>
</protein>